<reference evidence="2 3" key="1">
    <citation type="submission" date="2016-05" db="EMBL/GenBank/DDBJ databases">
        <title>Comparative analysis of secretome profiles of manganese(II)-oxidizing ascomycete fungi.</title>
        <authorList>
            <consortium name="DOE Joint Genome Institute"/>
            <person name="Zeiner C.A."/>
            <person name="Purvine S.O."/>
            <person name="Zink E.M."/>
            <person name="Wu S."/>
            <person name="Pasa-Tolic L."/>
            <person name="Chaput D.L."/>
            <person name="Haridas S."/>
            <person name="Grigoriev I.V."/>
            <person name="Santelli C.M."/>
            <person name="Hansel C.M."/>
        </authorList>
    </citation>
    <scope>NUCLEOTIDE SEQUENCE [LARGE SCALE GENOMIC DNA]</scope>
    <source>
        <strain evidence="2 3">SRC1lrK2f</strain>
    </source>
</reference>
<dbReference type="SMR" id="A0A177DGU4"/>
<dbReference type="SUPFAM" id="SSF56601">
    <property type="entry name" value="beta-lactamase/transpeptidase-like"/>
    <property type="match status" value="1"/>
</dbReference>
<dbReference type="AlphaFoldDB" id="A0A177DGU4"/>
<dbReference type="Gene3D" id="3.40.710.10">
    <property type="entry name" value="DD-peptidase/beta-lactamase superfamily"/>
    <property type="match status" value="1"/>
</dbReference>
<sequence length="409" mass="44448">MSKLSAQTLSQLSQAADDACTDQIAGIPGAVVVVVGKDGKELFSHAAGRRGAGSHEPMTLDSVFWIASCTKMIVGVAVMQLVERGVLSLDDSAQVESLCPELKAVQVLKADGTLVPKKRGITLRMLLSHTAGFGYTFFNEKLRDFSRPAGWDEFSGLEFDIKQPLVHQPGEGWEYGLGIDWAGKVLERATGRTLEEYCQEKIYAPLGLKNVSMKPHAEMLRNLAYMNSRDGNGKLSRRDHLLRRPLLPDESHSPSFFYSGGAGCFAKPREYAQILAMLLNDGTSPTTGAQILSPSTVEIMFQNQITQFPNFARQSIPAAKPDLTNAIPEIYPVPGNGPQGWGLTFMLSGAGATGRSASTAFWAGLPNLWWWCDREKGVAGIVATQLLPFADGQVLNLWGKIESAVYQAL</sequence>
<dbReference type="InterPro" id="IPR001466">
    <property type="entry name" value="Beta-lactam-related"/>
</dbReference>
<dbReference type="RefSeq" id="XP_018384127.1">
    <property type="nucleotide sequence ID" value="XM_018536404.1"/>
</dbReference>
<dbReference type="InterPro" id="IPR012338">
    <property type="entry name" value="Beta-lactam/transpept-like"/>
</dbReference>
<dbReference type="EMBL" id="KV441483">
    <property type="protein sequence ID" value="OAG18706.1"/>
    <property type="molecule type" value="Genomic_DNA"/>
</dbReference>
<proteinExistence type="predicted"/>
<feature type="domain" description="Beta-lactamase-related" evidence="1">
    <location>
        <begin position="23"/>
        <end position="390"/>
    </location>
</feature>
<protein>
    <submittedName>
        <fullName evidence="2">Beta-lactamase/transpeptidase-like protein</fullName>
    </submittedName>
</protein>
<dbReference type="KEGG" id="aalt:CC77DRAFT_993239"/>
<dbReference type="PANTHER" id="PTHR43283">
    <property type="entry name" value="BETA-LACTAMASE-RELATED"/>
    <property type="match status" value="1"/>
</dbReference>
<dbReference type="PANTHER" id="PTHR43283:SF3">
    <property type="entry name" value="BETA-LACTAMASE FAMILY PROTEIN (AFU_ORTHOLOGUE AFUA_5G07500)"/>
    <property type="match status" value="1"/>
</dbReference>
<name>A0A177DGU4_ALTAL</name>
<evidence type="ECO:0000313" key="2">
    <source>
        <dbReference type="EMBL" id="OAG18706.1"/>
    </source>
</evidence>
<dbReference type="OMA" id="TISCMQA"/>
<evidence type="ECO:0000259" key="1">
    <source>
        <dbReference type="Pfam" id="PF00144"/>
    </source>
</evidence>
<dbReference type="STRING" id="5599.A0A177DGU4"/>
<dbReference type="Proteomes" id="UP000077248">
    <property type="component" value="Unassembled WGS sequence"/>
</dbReference>
<dbReference type="GeneID" id="29121998"/>
<organism evidence="2 3">
    <name type="scientific">Alternaria alternata</name>
    <name type="common">Alternaria rot fungus</name>
    <name type="synonym">Torula alternata</name>
    <dbReference type="NCBI Taxonomy" id="5599"/>
    <lineage>
        <taxon>Eukaryota</taxon>
        <taxon>Fungi</taxon>
        <taxon>Dikarya</taxon>
        <taxon>Ascomycota</taxon>
        <taxon>Pezizomycotina</taxon>
        <taxon>Dothideomycetes</taxon>
        <taxon>Pleosporomycetidae</taxon>
        <taxon>Pleosporales</taxon>
        <taxon>Pleosporineae</taxon>
        <taxon>Pleosporaceae</taxon>
        <taxon>Alternaria</taxon>
        <taxon>Alternaria sect. Alternaria</taxon>
        <taxon>Alternaria alternata complex</taxon>
    </lineage>
</organism>
<dbReference type="Pfam" id="PF00144">
    <property type="entry name" value="Beta-lactamase"/>
    <property type="match status" value="1"/>
</dbReference>
<accession>A0A177DGU4</accession>
<keyword evidence="3" id="KW-1185">Reference proteome</keyword>
<evidence type="ECO:0000313" key="3">
    <source>
        <dbReference type="Proteomes" id="UP000077248"/>
    </source>
</evidence>
<dbReference type="InterPro" id="IPR050789">
    <property type="entry name" value="Diverse_Enzym_Activities"/>
</dbReference>
<gene>
    <name evidence="2" type="ORF">CC77DRAFT_993239</name>
</gene>
<dbReference type="VEuPathDB" id="FungiDB:CC77DRAFT_993239"/>